<evidence type="ECO:0000313" key="2">
    <source>
        <dbReference type="Proteomes" id="UP000593824"/>
    </source>
</evidence>
<accession>A0A7M1RUU2</accession>
<dbReference type="GeneID" id="65132085"/>
<protein>
    <submittedName>
        <fullName evidence="1">Uncharacterized protein</fullName>
    </submittedName>
</protein>
<keyword evidence="2" id="KW-1185">Reference proteome</keyword>
<name>A0A7M1RUU2_9CAUD</name>
<proteinExistence type="predicted"/>
<dbReference type="KEGG" id="vg:65132085"/>
<dbReference type="Proteomes" id="UP000593824">
    <property type="component" value="Segment"/>
</dbReference>
<dbReference type="EMBL" id="MT774411">
    <property type="protein sequence ID" value="QOR57914.1"/>
    <property type="molecule type" value="Genomic_DNA"/>
</dbReference>
<reference evidence="1 2" key="1">
    <citation type="submission" date="2020-07" db="EMBL/GenBank/DDBJ databases">
        <title>Taxonomic proposal: Crassvirales, a new order of highly abundant and diverse bacterial viruses.</title>
        <authorList>
            <person name="Shkoporov A.N."/>
            <person name="Stockdale S.R."/>
            <person name="Guerin E."/>
            <person name="Ross R.P."/>
            <person name="Hill C."/>
        </authorList>
    </citation>
    <scope>NUCLEOTIDE SEQUENCE [LARGE SCALE GENOMIC DNA]</scope>
</reference>
<organism evidence="1 2">
    <name type="scientific">uncultured phage cr273_1</name>
    <dbReference type="NCBI Taxonomy" id="2772095"/>
    <lineage>
        <taxon>Viruses</taxon>
        <taxon>Duplodnaviria</taxon>
        <taxon>Heunggongvirae</taxon>
        <taxon>Uroviricota</taxon>
        <taxon>Caudoviricetes</taxon>
        <taxon>Crassvirales</taxon>
        <taxon>Suoliviridae</taxon>
        <taxon>Oafivirinae</taxon>
        <taxon>Buhlduvirus</taxon>
        <taxon>Buhlduvirus animalis</taxon>
    </lineage>
</organism>
<evidence type="ECO:0000313" key="1">
    <source>
        <dbReference type="EMBL" id="QOR57914.1"/>
    </source>
</evidence>
<sequence>MSLIRDTYTINVASCCVQDIKVLCYGTFIKTDVKQIGTKWEALFYIKVNSAKELKRTIWFCKQEPNYVGFSLMSDKQIALTFKVPYTHTLSVMYYNTLHNCF</sequence>
<dbReference type="RefSeq" id="YP_010113554.1">
    <property type="nucleotide sequence ID" value="NC_055904.1"/>
</dbReference>